<evidence type="ECO:0000313" key="2">
    <source>
        <dbReference type="EMBL" id="OAQ24325.1"/>
    </source>
</evidence>
<dbReference type="EMBL" id="KV442096">
    <property type="protein sequence ID" value="OAQ24325.1"/>
    <property type="molecule type" value="Genomic_DNA"/>
</dbReference>
<reference evidence="2 3" key="1">
    <citation type="submission" date="2016-05" db="EMBL/GenBank/DDBJ databases">
        <title>Genome sequencing reveals origins of a unique bacterial endosymbiosis in the earliest lineages of terrestrial Fungi.</title>
        <authorList>
            <consortium name="DOE Joint Genome Institute"/>
            <person name="Uehling J."/>
            <person name="Gryganskyi A."/>
            <person name="Hameed K."/>
            <person name="Tschaplinski T."/>
            <person name="Misztal P."/>
            <person name="Wu S."/>
            <person name="Desiro A."/>
            <person name="Vande Pol N."/>
            <person name="Du Z.-Y."/>
            <person name="Zienkiewicz A."/>
            <person name="Zienkiewicz K."/>
            <person name="Morin E."/>
            <person name="Tisserant E."/>
            <person name="Splivallo R."/>
            <person name="Hainaut M."/>
            <person name="Henrissat B."/>
            <person name="Ohm R."/>
            <person name="Kuo A."/>
            <person name="Yan J."/>
            <person name="Lipzen A."/>
            <person name="Nolan M."/>
            <person name="Labutti K."/>
            <person name="Barry K."/>
            <person name="Goldstein A."/>
            <person name="Labbe J."/>
            <person name="Schadt C."/>
            <person name="Tuskan G."/>
            <person name="Grigoriev I."/>
            <person name="Martin F."/>
            <person name="Vilgalys R."/>
            <person name="Bonito G."/>
        </authorList>
    </citation>
    <scope>NUCLEOTIDE SEQUENCE [LARGE SCALE GENOMIC DNA]</scope>
    <source>
        <strain evidence="2 3">AG-77</strain>
    </source>
</reference>
<feature type="compositionally biased region" description="Low complexity" evidence="1">
    <location>
        <begin position="692"/>
        <end position="703"/>
    </location>
</feature>
<dbReference type="OrthoDB" id="2393401at2759"/>
<accession>A0A197JGR1</accession>
<feature type="region of interest" description="Disordered" evidence="1">
    <location>
        <begin position="644"/>
        <end position="726"/>
    </location>
</feature>
<name>A0A197JGR1_9FUNG</name>
<evidence type="ECO:0000313" key="3">
    <source>
        <dbReference type="Proteomes" id="UP000078512"/>
    </source>
</evidence>
<sequence>MNESISCTTATEQRTILPRSSFELPSTSIPTVPSPEPIVDHEKKLPIPNEFKVPVVYKGNRVQGIEPTTKWYEFIYKPGTTPLEKNDKGLTPHPEYWLDGRKLSRGEKAGFDLLSKYNFFVSSTFHGKSCEVCRSELGHWHIGLKERESCLNVRSYGDICPRCYRKRRNEEPKDPKPRDCLDCGVACHRDNCCIIVTHRGSWYRPLCKECERMRRASTDVAQRAAGYFTLWWRRRKLIFESRYQAGGLVLTVFLRGVCVGAPHFSGREVAHLRLLAQSSTSIDWYDHVSLSAGNCDPMKQFTTDRITSGSDKKILPYSHHRQCTVAASAWKNEIFMELTLKQRVDYMLYWCDPERREEGFKKADTILLELFERFDLEDEIKIDFTEHDDHRWRDFCHRKRKKKDRIAWNNNGQYRLGACIYIPQGLNFAKELLEDFKTSKLFQGTDLENCRKGINILRDLMIETAEKMKHRLPKLLEEHAALIADLEDSDNKEFQVLEEAVEDIYDQYETAPEEMALTDCDTQGMIMDRDDTFDGVGNSYEFIYDLSEEMNPREYGEETAASLWEFVFAESDEDDSFSDFDHDQAIPTLAFATVEEADQSDNKLLQRLFDRGEIESRSDTPMSTITLPLHFETESDLIVHPRHPHAGPWREKEPAHKKLKPGLNGTKALQENEAPNLKTTKKLRQTIHTANVVSSSSPSVFSPLRQPLISDSLSKGGKENRPPRLP</sequence>
<dbReference type="Proteomes" id="UP000078512">
    <property type="component" value="Unassembled WGS sequence"/>
</dbReference>
<proteinExistence type="predicted"/>
<protein>
    <submittedName>
        <fullName evidence="2">Uncharacterized protein</fullName>
    </submittedName>
</protein>
<gene>
    <name evidence="2" type="ORF">K457DRAFT_902630</name>
</gene>
<keyword evidence="3" id="KW-1185">Reference proteome</keyword>
<evidence type="ECO:0000256" key="1">
    <source>
        <dbReference type="SAM" id="MobiDB-lite"/>
    </source>
</evidence>
<dbReference type="AlphaFoldDB" id="A0A197JGR1"/>
<feature type="compositionally biased region" description="Basic and acidic residues" evidence="1">
    <location>
        <begin position="716"/>
        <end position="726"/>
    </location>
</feature>
<organism evidence="2 3">
    <name type="scientific">Linnemannia elongata AG-77</name>
    <dbReference type="NCBI Taxonomy" id="1314771"/>
    <lineage>
        <taxon>Eukaryota</taxon>
        <taxon>Fungi</taxon>
        <taxon>Fungi incertae sedis</taxon>
        <taxon>Mucoromycota</taxon>
        <taxon>Mortierellomycotina</taxon>
        <taxon>Mortierellomycetes</taxon>
        <taxon>Mortierellales</taxon>
        <taxon>Mortierellaceae</taxon>
        <taxon>Linnemannia</taxon>
    </lineage>
</organism>